<protein>
    <submittedName>
        <fullName evidence="1">Uncharacterized protein</fullName>
    </submittedName>
</protein>
<accession>A0AAV6TWZ4</accession>
<keyword evidence="2" id="KW-1185">Reference proteome</keyword>
<reference evidence="1 2" key="1">
    <citation type="journal article" date="2022" name="Nat. Ecol. Evol.">
        <title>A masculinizing supergene underlies an exaggerated male reproductive morph in a spider.</title>
        <authorList>
            <person name="Hendrickx F."/>
            <person name="De Corte Z."/>
            <person name="Sonet G."/>
            <person name="Van Belleghem S.M."/>
            <person name="Kostlbacher S."/>
            <person name="Vangestel C."/>
        </authorList>
    </citation>
    <scope>NUCLEOTIDE SEQUENCE [LARGE SCALE GENOMIC DNA]</scope>
    <source>
        <strain evidence="1">W744_W776</strain>
    </source>
</reference>
<organism evidence="1 2">
    <name type="scientific">Oedothorax gibbosus</name>
    <dbReference type="NCBI Taxonomy" id="931172"/>
    <lineage>
        <taxon>Eukaryota</taxon>
        <taxon>Metazoa</taxon>
        <taxon>Ecdysozoa</taxon>
        <taxon>Arthropoda</taxon>
        <taxon>Chelicerata</taxon>
        <taxon>Arachnida</taxon>
        <taxon>Araneae</taxon>
        <taxon>Araneomorphae</taxon>
        <taxon>Entelegynae</taxon>
        <taxon>Araneoidea</taxon>
        <taxon>Linyphiidae</taxon>
        <taxon>Erigoninae</taxon>
        <taxon>Oedothorax</taxon>
    </lineage>
</organism>
<sequence>MNLRCSLITLRFPLKITNSSQEHSGIALHVNNGKQKRVIHNEIWNNSGKCHTLQPYHDSCRCSCLAALFINFHNCFVKHIRKYKSWLQLIPPRSAALKADLMPRSFKVPTRDFEYSILNFGRDTFTLIGLISFRSSLRNFVVSFFSSAPGHP</sequence>
<evidence type="ECO:0000313" key="1">
    <source>
        <dbReference type="EMBL" id="KAG8176527.1"/>
    </source>
</evidence>
<proteinExistence type="predicted"/>
<dbReference type="EMBL" id="JAFNEN010000869">
    <property type="protein sequence ID" value="KAG8176527.1"/>
    <property type="molecule type" value="Genomic_DNA"/>
</dbReference>
<dbReference type="Proteomes" id="UP000827092">
    <property type="component" value="Unassembled WGS sequence"/>
</dbReference>
<comment type="caution">
    <text evidence="1">The sequence shown here is derived from an EMBL/GenBank/DDBJ whole genome shotgun (WGS) entry which is preliminary data.</text>
</comment>
<evidence type="ECO:0000313" key="2">
    <source>
        <dbReference type="Proteomes" id="UP000827092"/>
    </source>
</evidence>
<name>A0AAV6TWZ4_9ARAC</name>
<dbReference type="AlphaFoldDB" id="A0AAV6TWZ4"/>
<gene>
    <name evidence="1" type="ORF">JTE90_020363</name>
</gene>